<sequence>MGAIHNAFARAERVDFSAVSSAALGALDFIVPKLLPGGYRSAGEWVSRNPTRADGRPGSFKVNMKTGVWSDFATGDKGGDAIDLVAYLAGKSKLDAARDLQTLLNVKPAEGSSALTGNMRSAPHRKDKAAAEPSDARAAPSSFPPRTKPDQDGKPRFVSAGDEGPRIRDDEKRRHSYCRAGIPVRLKILRKDGEAFNVFRVTDADGRTGWQYRKPEGFENVPYFRGPDPFSGDAALLWPEGEKDVDTLAKASFRAFTFGGTGDGLPSGCAEYVRGRHLVILADNDEAGRKHAEEKAAIAHGIAASIRVLHFPETSKGGDVSDWFAAGNTSADLSALIDAAELWLPEKEAKPEQAKGATADVSASAEPEHPSEEHVAGRAKQKQQLPSGYSFSDRGLMWQNPDDLDKPAILIAGHFDIVAETRDGDGSNWGVLLRWKDHDDREHQFALPRATLAGDGSEARRALMEGGFFVAPSQTARGLFNSFLLQVRSPNRARATQRVGWHSNSFVLPDDCFANDKRDQLLLQSVTAHEHSFRQGGTLESWQQNVARYASGNSRLVVAISAAFAGPLVGPCSSEGGGLHFKGASSTGKSTALHVAGSVWGGGDANGFVRSWRATANGLEGVALSHSDTLLCLDELSQLAAKDAGEAAYMLANGSGKSRSTRDGSARRAAKWRVLFLSSGEIGLADKVAEDGRGKRLAAGQQVRIVDIAADAGAGMGMFENLHGFESAEGLARHLRTATQQHYGVAARHYLGSIVPAIEDLRRQIAPIMAAFSSQYVPKGADGQIERVAQRFALVAVGGELAQQRGIVPWKPGEAIAAAGRCFNDWLSARGGHDAAEVQDGLEQVRSFLLANGMARFIPAWEADQDTRIHPRDVAGYRQKVGDGWDYFVTTTAWKEEICRGLDARRLAATLATKGYMDAPDPARRAKHVRVPGHGQLRLYHIVSQLLEDGE</sequence>
<dbReference type="GO" id="GO:0006260">
    <property type="term" value="P:DNA replication"/>
    <property type="evidence" value="ECO:0007669"/>
    <property type="project" value="InterPro"/>
</dbReference>
<comment type="caution">
    <text evidence="3">The sequence shown here is derived from an EMBL/GenBank/DDBJ whole genome shotgun (WGS) entry which is preliminary data.</text>
</comment>
<dbReference type="GO" id="GO:0008270">
    <property type="term" value="F:zinc ion binding"/>
    <property type="evidence" value="ECO:0007669"/>
    <property type="project" value="InterPro"/>
</dbReference>
<dbReference type="Pfam" id="PF06048">
    <property type="entry name" value="DUF927"/>
    <property type="match status" value="1"/>
</dbReference>
<dbReference type="AlphaFoldDB" id="A0A1X3GG64"/>
<feature type="region of interest" description="Disordered" evidence="1">
    <location>
        <begin position="111"/>
        <end position="171"/>
    </location>
</feature>
<name>A0A1X3GG64_9BRAD</name>
<evidence type="ECO:0000256" key="1">
    <source>
        <dbReference type="SAM" id="MobiDB-lite"/>
    </source>
</evidence>
<reference evidence="3 4" key="1">
    <citation type="submission" date="2017-03" db="EMBL/GenBank/DDBJ databases">
        <title>Whole genome sequences of fourteen strains of Bradyrhizobium canariense and one strain of Bradyrhizobium japonicum isolated from Lupinus (Papilionoideae: Genisteae) species in Algeria.</title>
        <authorList>
            <person name="Crovadore J."/>
            <person name="Chekireb D."/>
            <person name="Brachmann A."/>
            <person name="Chablais R."/>
            <person name="Cochard B."/>
            <person name="Lefort F."/>
        </authorList>
    </citation>
    <scope>NUCLEOTIDE SEQUENCE [LARGE SCALE GENOMIC DNA]</scope>
    <source>
        <strain evidence="3 4">UBMA195</strain>
    </source>
</reference>
<feature type="compositionally biased region" description="Basic and acidic residues" evidence="1">
    <location>
        <begin position="366"/>
        <end position="376"/>
    </location>
</feature>
<dbReference type="OrthoDB" id="9811157at2"/>
<dbReference type="InterPro" id="IPR034154">
    <property type="entry name" value="TOPRIM_DnaG/twinkle"/>
</dbReference>
<evidence type="ECO:0000259" key="2">
    <source>
        <dbReference type="Pfam" id="PF06048"/>
    </source>
</evidence>
<dbReference type="Gene3D" id="3.90.580.10">
    <property type="entry name" value="Zinc finger, CHC2-type domain"/>
    <property type="match status" value="1"/>
</dbReference>
<dbReference type="InterPro" id="IPR009270">
    <property type="entry name" value="DUF927"/>
</dbReference>
<evidence type="ECO:0000313" key="4">
    <source>
        <dbReference type="Proteomes" id="UP000193553"/>
    </source>
</evidence>
<dbReference type="Gene3D" id="3.40.1360.10">
    <property type="match status" value="1"/>
</dbReference>
<gene>
    <name evidence="3" type="ORF">BSZ18_25935</name>
</gene>
<dbReference type="RefSeq" id="WP_085361160.1">
    <property type="nucleotide sequence ID" value="NZ_NAFD01000187.1"/>
</dbReference>
<dbReference type="GO" id="GO:0003677">
    <property type="term" value="F:DNA binding"/>
    <property type="evidence" value="ECO:0007669"/>
    <property type="project" value="InterPro"/>
</dbReference>
<proteinExistence type="predicted"/>
<protein>
    <recommendedName>
        <fullName evidence="2">DUF927 domain-containing protein</fullName>
    </recommendedName>
</protein>
<dbReference type="Proteomes" id="UP000193553">
    <property type="component" value="Unassembled WGS sequence"/>
</dbReference>
<accession>A0A1X3GG64</accession>
<feature type="region of interest" description="Disordered" evidence="1">
    <location>
        <begin position="349"/>
        <end position="386"/>
    </location>
</feature>
<dbReference type="EMBL" id="NAFI01000182">
    <property type="protein sequence ID" value="OSJ05604.1"/>
    <property type="molecule type" value="Genomic_DNA"/>
</dbReference>
<feature type="compositionally biased region" description="Low complexity" evidence="1">
    <location>
        <begin position="131"/>
        <end position="141"/>
    </location>
</feature>
<dbReference type="CDD" id="cd01029">
    <property type="entry name" value="TOPRIM_primases"/>
    <property type="match status" value="1"/>
</dbReference>
<organism evidence="3 4">
    <name type="scientific">Bradyrhizobium canariense</name>
    <dbReference type="NCBI Taxonomy" id="255045"/>
    <lineage>
        <taxon>Bacteria</taxon>
        <taxon>Pseudomonadati</taxon>
        <taxon>Pseudomonadota</taxon>
        <taxon>Alphaproteobacteria</taxon>
        <taxon>Hyphomicrobiales</taxon>
        <taxon>Nitrobacteraceae</taxon>
        <taxon>Bradyrhizobium</taxon>
    </lineage>
</organism>
<feature type="domain" description="DUF927" evidence="2">
    <location>
        <begin position="399"/>
        <end position="669"/>
    </location>
</feature>
<dbReference type="InterPro" id="IPR036977">
    <property type="entry name" value="DNA_primase_Znf_CHC2"/>
</dbReference>
<evidence type="ECO:0000313" key="3">
    <source>
        <dbReference type="EMBL" id="OSJ05604.1"/>
    </source>
</evidence>
<dbReference type="SUPFAM" id="SSF57783">
    <property type="entry name" value="Zinc beta-ribbon"/>
    <property type="match status" value="1"/>
</dbReference>